<evidence type="ECO:0000259" key="2">
    <source>
        <dbReference type="Pfam" id="PF07593"/>
    </source>
</evidence>
<accession>M0PR62</accession>
<sequence>MFTERSALVDDARPMRGYGVAVTPGRDGPLVFAAGYGEPNRLYARNDGRFSDTACGIVADGTRHGMGVCAADLDADGCEEVYVHNCARGVDGGDPDLLLSRLEADRYRWTDVFAREVNADRIDIRAGRSVAALDRLGTGRYGVAVSGYAAPLAFYELGDDGEVTDMAEAVGLEVDGGCRSLLAVPYRSREGDLFAGVEGGPNRLFSNRDGHYARTDGGPDLSDPGGDTRGAAVVDEGGTFALAVGNESAPSRLLRCSPDGGYDDVAPDPLRDVGAVRTVVAADFDNDGREELFFNVCGAENRLFERVDRPGKPPTWESADLGAAAEPDGFGTGAVAADLDGDGALELLVVHGEVAAQPVTAYGDPDAPDAGWLRVRPTTRHGAPARGAVVTLETADGVQRRTIDAGGGCLCQTEPVAHFGLGGADPLRADVRWPDGRERTVVGPSGDREITVKHPSLKATDRDARTRR</sequence>
<reference evidence="3 4" key="1">
    <citation type="journal article" date="2014" name="PLoS Genet.">
        <title>Phylogenetically driven sequencing of extremely halophilic archaea reveals strategies for static and dynamic osmo-response.</title>
        <authorList>
            <person name="Becker E.A."/>
            <person name="Seitzer P.M."/>
            <person name="Tritt A."/>
            <person name="Larsen D."/>
            <person name="Krusor M."/>
            <person name="Yao A.I."/>
            <person name="Wu D."/>
            <person name="Madern D."/>
            <person name="Eisen J.A."/>
            <person name="Darling A.E."/>
            <person name="Facciotti M.T."/>
        </authorList>
    </citation>
    <scope>NUCLEOTIDE SEQUENCE [LARGE SCALE GENOMIC DNA]</scope>
    <source>
        <strain evidence="3 4">JCM 13916</strain>
    </source>
</reference>
<dbReference type="Proteomes" id="UP000011528">
    <property type="component" value="Unassembled WGS sequence"/>
</dbReference>
<evidence type="ECO:0000256" key="1">
    <source>
        <dbReference type="SAM" id="MobiDB-lite"/>
    </source>
</evidence>
<gene>
    <name evidence="3" type="ORF">C462_03765</name>
</gene>
<dbReference type="PANTHER" id="PTHR16026">
    <property type="entry name" value="CARTILAGE ACIDIC PROTEIN 1"/>
    <property type="match status" value="1"/>
</dbReference>
<feature type="region of interest" description="Disordered" evidence="1">
    <location>
        <begin position="437"/>
        <end position="468"/>
    </location>
</feature>
<feature type="compositionally biased region" description="Basic and acidic residues" evidence="1">
    <location>
        <begin position="437"/>
        <end position="452"/>
    </location>
</feature>
<proteinExistence type="predicted"/>
<protein>
    <submittedName>
        <fullName evidence="3">ASPIC/UnbV domain protein</fullName>
    </submittedName>
</protein>
<dbReference type="InterPro" id="IPR027039">
    <property type="entry name" value="Crtac1"/>
</dbReference>
<dbReference type="PATRIC" id="fig|1230455.3.peg.691"/>
<dbReference type="SUPFAM" id="SSF69318">
    <property type="entry name" value="Integrin alpha N-terminal domain"/>
    <property type="match status" value="1"/>
</dbReference>
<dbReference type="Pfam" id="PF07593">
    <property type="entry name" value="UnbV_ASPIC"/>
    <property type="match status" value="1"/>
</dbReference>
<dbReference type="STRING" id="1230455.C462_03765"/>
<organism evidence="3 4">
    <name type="scientific">Halorubrum distributum JCM 13916</name>
    <dbReference type="NCBI Taxonomy" id="1230455"/>
    <lineage>
        <taxon>Archaea</taxon>
        <taxon>Methanobacteriati</taxon>
        <taxon>Methanobacteriota</taxon>
        <taxon>Stenosarchaea group</taxon>
        <taxon>Halobacteria</taxon>
        <taxon>Halobacteriales</taxon>
        <taxon>Haloferacaceae</taxon>
        <taxon>Halorubrum</taxon>
        <taxon>Halorubrum distributum group</taxon>
    </lineage>
</organism>
<dbReference type="AlphaFoldDB" id="M0PR62"/>
<dbReference type="EMBL" id="AOJJ01000035">
    <property type="protein sequence ID" value="EMA72039.1"/>
    <property type="molecule type" value="Genomic_DNA"/>
</dbReference>
<evidence type="ECO:0000313" key="4">
    <source>
        <dbReference type="Proteomes" id="UP000011528"/>
    </source>
</evidence>
<comment type="caution">
    <text evidence="3">The sequence shown here is derived from an EMBL/GenBank/DDBJ whole genome shotgun (WGS) entry which is preliminary data.</text>
</comment>
<feature type="domain" description="ASPIC/UnbV" evidence="2">
    <location>
        <begin position="385"/>
        <end position="450"/>
    </location>
</feature>
<dbReference type="InterPro" id="IPR028994">
    <property type="entry name" value="Integrin_alpha_N"/>
</dbReference>
<dbReference type="RefSeq" id="WP_007993779.1">
    <property type="nucleotide sequence ID" value="NZ_AOJJ01000035.1"/>
</dbReference>
<feature type="compositionally biased region" description="Basic and acidic residues" evidence="1">
    <location>
        <begin position="459"/>
        <end position="468"/>
    </location>
</feature>
<evidence type="ECO:0000313" key="3">
    <source>
        <dbReference type="EMBL" id="EMA72039.1"/>
    </source>
</evidence>
<dbReference type="PANTHER" id="PTHR16026:SF0">
    <property type="entry name" value="CARTILAGE ACIDIC PROTEIN 1"/>
    <property type="match status" value="1"/>
</dbReference>
<name>M0PR62_9EURY</name>
<dbReference type="InterPro" id="IPR011519">
    <property type="entry name" value="UnbV_ASPIC"/>
</dbReference>